<keyword evidence="15" id="KW-0472">Membrane</keyword>
<gene>
    <name evidence="22" type="ORF">BO97DRAFT_451532</name>
</gene>
<feature type="region of interest" description="Disordered" evidence="20">
    <location>
        <begin position="78"/>
        <end position="117"/>
    </location>
</feature>
<dbReference type="VEuPathDB" id="FungiDB:BO97DRAFT_451532"/>
<name>A0A395HZK3_ASPHC</name>
<dbReference type="GeneID" id="37203274"/>
<evidence type="ECO:0000256" key="5">
    <source>
        <dbReference type="ARBA" id="ARBA00022448"/>
    </source>
</evidence>
<keyword evidence="14" id="KW-0496">Mitochondrion</keyword>
<evidence type="ECO:0000256" key="16">
    <source>
        <dbReference type="ARBA" id="ARBA00023157"/>
    </source>
</evidence>
<evidence type="ECO:0000256" key="17">
    <source>
        <dbReference type="ARBA" id="ARBA00023284"/>
    </source>
</evidence>
<evidence type="ECO:0000256" key="3">
    <source>
        <dbReference type="ARBA" id="ARBA00004164"/>
    </source>
</evidence>
<evidence type="ECO:0000256" key="13">
    <source>
        <dbReference type="ARBA" id="ARBA00023010"/>
    </source>
</evidence>
<accession>A0A395HZK3</accession>
<evidence type="ECO:0000256" key="9">
    <source>
        <dbReference type="ARBA" id="ARBA00022946"/>
    </source>
</evidence>
<dbReference type="PANTHER" id="PTHR21622">
    <property type="entry name" value="COILED-COIL-HELIX-COILED-COIL-HELIX DOMAIN CONTAINING 4"/>
    <property type="match status" value="1"/>
</dbReference>
<comment type="subcellular location">
    <subcellularLocation>
        <location evidence="3">Mitochondrion inner membrane</location>
        <topology evidence="3">Single-pass type II membrane protein</topology>
        <orientation evidence="3">Intermembrane side</orientation>
    </subcellularLocation>
</comment>
<dbReference type="GO" id="GO:0045041">
    <property type="term" value="P:protein import into mitochondrial intermembrane space"/>
    <property type="evidence" value="ECO:0007669"/>
    <property type="project" value="InterPro"/>
</dbReference>
<keyword evidence="8" id="KW-0653">Protein transport</keyword>
<comment type="cofactor">
    <cofactor evidence="2">
        <name>Cu(2+)</name>
        <dbReference type="ChEBI" id="CHEBI:29036"/>
    </cofactor>
</comment>
<evidence type="ECO:0000256" key="6">
    <source>
        <dbReference type="ARBA" id="ARBA00022692"/>
    </source>
</evidence>
<keyword evidence="16" id="KW-1015">Disulfide bond</keyword>
<dbReference type="EMBL" id="KZ824282">
    <property type="protein sequence ID" value="RAL12813.1"/>
    <property type="molecule type" value="Genomic_DNA"/>
</dbReference>
<feature type="compositionally biased region" description="Basic and acidic residues" evidence="20">
    <location>
        <begin position="268"/>
        <end position="281"/>
    </location>
</feature>
<dbReference type="PANTHER" id="PTHR21622:SF0">
    <property type="entry name" value="COILED-COIL-HELIX-COILED-COIL-HELIX DOMAIN CONTAINING 4"/>
    <property type="match status" value="1"/>
</dbReference>
<keyword evidence="17" id="KW-0676">Redox-active center</keyword>
<evidence type="ECO:0000256" key="19">
    <source>
        <dbReference type="ARBA" id="ARBA00033150"/>
    </source>
</evidence>
<evidence type="ECO:0000256" key="10">
    <source>
        <dbReference type="ARBA" id="ARBA00022968"/>
    </source>
</evidence>
<evidence type="ECO:0000256" key="8">
    <source>
        <dbReference type="ARBA" id="ARBA00022927"/>
    </source>
</evidence>
<dbReference type="GO" id="GO:0005758">
    <property type="term" value="C:mitochondrial intermembrane space"/>
    <property type="evidence" value="ECO:0007669"/>
    <property type="project" value="TreeGrafter"/>
</dbReference>
<reference evidence="22 23" key="1">
    <citation type="submission" date="2018-02" db="EMBL/GenBank/DDBJ databases">
        <title>The genomes of Aspergillus section Nigri reveals drivers in fungal speciation.</title>
        <authorList>
            <consortium name="DOE Joint Genome Institute"/>
            <person name="Vesth T.C."/>
            <person name="Nybo J."/>
            <person name="Theobald S."/>
            <person name="Brandl J."/>
            <person name="Frisvad J.C."/>
            <person name="Nielsen K.F."/>
            <person name="Lyhne E.K."/>
            <person name="Kogle M.E."/>
            <person name="Kuo A."/>
            <person name="Riley R."/>
            <person name="Clum A."/>
            <person name="Nolan M."/>
            <person name="Lipzen A."/>
            <person name="Salamov A."/>
            <person name="Henrissat B."/>
            <person name="Wiebenga A."/>
            <person name="De vries R.P."/>
            <person name="Grigoriev I.V."/>
            <person name="Mortensen U.H."/>
            <person name="Andersen M.R."/>
            <person name="Baker S.E."/>
        </authorList>
    </citation>
    <scope>NUCLEOTIDE SEQUENCE [LARGE SCALE GENOMIC DNA]</scope>
    <source>
        <strain evidence="22 23">CBS 101889</strain>
    </source>
</reference>
<evidence type="ECO:0000256" key="4">
    <source>
        <dbReference type="ARBA" id="ARBA00013714"/>
    </source>
</evidence>
<comment type="function">
    <text evidence="18">Required for the import and folding of small cysteine-containing proteins (small Tim) in the mitochondrial intermembrane space (IMS). Forms a redox cycle with ERV1 that involves a disulfide relay system. Precursor proteins to be imported into the IMS are translocated in their reduced form into the mitochondria. The oxidized form of MIA40 forms a transient intermolecular disulfide bridge with the reduced precursor protein, resulting in oxidation of the precursor protein that now contains an intramolecular disulfide bond and is able to undergo folding in the IMS.</text>
</comment>
<feature type="compositionally biased region" description="Basic and acidic residues" evidence="20">
    <location>
        <begin position="232"/>
        <end position="256"/>
    </location>
</feature>
<dbReference type="Gene3D" id="1.10.287.2900">
    <property type="match status" value="1"/>
</dbReference>
<dbReference type="OrthoDB" id="7481291at2759"/>
<evidence type="ECO:0000313" key="23">
    <source>
        <dbReference type="Proteomes" id="UP000248961"/>
    </source>
</evidence>
<keyword evidence="11" id="KW-1133">Transmembrane helix</keyword>
<evidence type="ECO:0000256" key="20">
    <source>
        <dbReference type="SAM" id="MobiDB-lite"/>
    </source>
</evidence>
<evidence type="ECO:0000256" key="1">
    <source>
        <dbReference type="ARBA" id="ARBA00001947"/>
    </source>
</evidence>
<proteinExistence type="predicted"/>
<dbReference type="InterPro" id="IPR039289">
    <property type="entry name" value="CHCHD4"/>
</dbReference>
<dbReference type="InterPro" id="IPR010625">
    <property type="entry name" value="CHCH"/>
</dbReference>
<keyword evidence="6" id="KW-0812">Transmembrane</keyword>
<dbReference type="Proteomes" id="UP000248961">
    <property type="component" value="Unassembled WGS sequence"/>
</dbReference>
<evidence type="ECO:0000256" key="18">
    <source>
        <dbReference type="ARBA" id="ARBA00024980"/>
    </source>
</evidence>
<keyword evidence="5" id="KW-0813">Transport</keyword>
<dbReference type="GO" id="GO:0015035">
    <property type="term" value="F:protein-disulfide reductase activity"/>
    <property type="evidence" value="ECO:0007669"/>
    <property type="project" value="InterPro"/>
</dbReference>
<dbReference type="Pfam" id="PF06747">
    <property type="entry name" value="CHCH"/>
    <property type="match status" value="1"/>
</dbReference>
<feature type="domain" description="CHCH" evidence="21">
    <location>
        <begin position="154"/>
        <end position="190"/>
    </location>
</feature>
<evidence type="ECO:0000259" key="21">
    <source>
        <dbReference type="Pfam" id="PF06747"/>
    </source>
</evidence>
<evidence type="ECO:0000256" key="12">
    <source>
        <dbReference type="ARBA" id="ARBA00023002"/>
    </source>
</evidence>
<keyword evidence="13" id="KW-0811">Translocation</keyword>
<keyword evidence="9" id="KW-0809">Transit peptide</keyword>
<feature type="region of interest" description="Disordered" evidence="20">
    <location>
        <begin position="202"/>
        <end position="281"/>
    </location>
</feature>
<evidence type="ECO:0000256" key="11">
    <source>
        <dbReference type="ARBA" id="ARBA00022989"/>
    </source>
</evidence>
<dbReference type="FunFam" id="1.10.287.2900:FF:000002">
    <property type="entry name" value="Mitochondrial intermembrane space import and assembly protein"/>
    <property type="match status" value="1"/>
</dbReference>
<evidence type="ECO:0000256" key="15">
    <source>
        <dbReference type="ARBA" id="ARBA00023136"/>
    </source>
</evidence>
<dbReference type="AlphaFoldDB" id="A0A395HZK3"/>
<dbReference type="GO" id="GO:0005743">
    <property type="term" value="C:mitochondrial inner membrane"/>
    <property type="evidence" value="ECO:0007669"/>
    <property type="project" value="UniProtKB-SubCell"/>
</dbReference>
<organism evidence="22 23">
    <name type="scientific">Aspergillus homomorphus (strain CBS 101889)</name>
    <dbReference type="NCBI Taxonomy" id="1450537"/>
    <lineage>
        <taxon>Eukaryota</taxon>
        <taxon>Fungi</taxon>
        <taxon>Dikarya</taxon>
        <taxon>Ascomycota</taxon>
        <taxon>Pezizomycotina</taxon>
        <taxon>Eurotiomycetes</taxon>
        <taxon>Eurotiomycetidae</taxon>
        <taxon>Eurotiales</taxon>
        <taxon>Aspergillaceae</taxon>
        <taxon>Aspergillus</taxon>
        <taxon>Aspergillus subgen. Circumdati</taxon>
    </lineage>
</organism>
<keyword evidence="23" id="KW-1185">Reference proteome</keyword>
<evidence type="ECO:0000256" key="7">
    <source>
        <dbReference type="ARBA" id="ARBA00022792"/>
    </source>
</evidence>
<dbReference type="PROSITE" id="PS51808">
    <property type="entry name" value="CHCH"/>
    <property type="match status" value="1"/>
</dbReference>
<comment type="cofactor">
    <cofactor evidence="1">
        <name>Zn(2+)</name>
        <dbReference type="ChEBI" id="CHEBI:29105"/>
    </cofactor>
</comment>
<dbReference type="STRING" id="1450537.A0A395HZK3"/>
<evidence type="ECO:0000256" key="14">
    <source>
        <dbReference type="ARBA" id="ARBA00023128"/>
    </source>
</evidence>
<evidence type="ECO:0000256" key="2">
    <source>
        <dbReference type="ARBA" id="ARBA00001973"/>
    </source>
</evidence>
<keyword evidence="12" id="KW-0560">Oxidoreductase</keyword>
<sequence length="281" mass="30515">MFRSAARVVARAPAVPARGAASRRLINTSPIDTKPRTWKGSIFRLGLAAGAIYYYNTSPVFAQDPKFSFRSQPQPNVVAEEPFPTLDSVKPKIREQKAPTPSATPAAPQPPSEPTQIDPAELEEQAGHEAAFNEETGEINWDCPCLGGMAHGPCGEDFRAAFSCFVFSTEEPKGIDCIDKFQAMQNCFRQYPEVYGAELEDDEVPAEGHTAPAASGDEQPVSAAQIDASSTPDEKHAHAKEVSAETKSQLAEKGELPESDELLPKAWHNTEAKNEAPEHQK</sequence>
<protein>
    <recommendedName>
        <fullName evidence="4">Mitochondrial intermembrane space import and assembly protein 40</fullName>
    </recommendedName>
    <alternativeName>
        <fullName evidence="19">Mitochondrial import inner membrane translocase TIM40</fullName>
    </alternativeName>
</protein>
<evidence type="ECO:0000313" key="22">
    <source>
        <dbReference type="EMBL" id="RAL12813.1"/>
    </source>
</evidence>
<dbReference type="RefSeq" id="XP_025551967.1">
    <property type="nucleotide sequence ID" value="XM_025698985.1"/>
</dbReference>
<keyword evidence="7" id="KW-0999">Mitochondrion inner membrane</keyword>
<keyword evidence="10" id="KW-0735">Signal-anchor</keyword>